<comment type="caution">
    <text evidence="1">The sequence shown here is derived from an EMBL/GenBank/DDBJ whole genome shotgun (WGS) entry which is preliminary data.</text>
</comment>
<reference evidence="1 2" key="1">
    <citation type="submission" date="2019-03" db="EMBL/GenBank/DDBJ databases">
        <title>Freshwater and sediment microbial communities from various areas in North America, analyzing microbe dynamics in response to fracking.</title>
        <authorList>
            <person name="Lamendella R."/>
        </authorList>
    </citation>
    <scope>NUCLEOTIDE SEQUENCE [LARGE SCALE GENOMIC DNA]</scope>
    <source>
        <strain evidence="1 2">175.2</strain>
    </source>
</reference>
<organism evidence="1 2">
    <name type="scientific">Martelella mediterranea</name>
    <dbReference type="NCBI Taxonomy" id="293089"/>
    <lineage>
        <taxon>Bacteria</taxon>
        <taxon>Pseudomonadati</taxon>
        <taxon>Pseudomonadota</taxon>
        <taxon>Alphaproteobacteria</taxon>
        <taxon>Hyphomicrobiales</taxon>
        <taxon>Aurantimonadaceae</taxon>
        <taxon>Martelella</taxon>
    </lineage>
</organism>
<sequence length="119" mass="13736">MKCEIEYQNFRYFVLKESSQIDHHKKPAFDIFLKSAKKPEDIHVSLKRKPIEAHGAILVWGAVDRSATSAIAEEKGFHEILSVEEICDNLSEWENEAYIELIKTRQTWSNALFDGLLSL</sequence>
<evidence type="ECO:0000313" key="2">
    <source>
        <dbReference type="Proteomes" id="UP000295097"/>
    </source>
</evidence>
<proteinExistence type="predicted"/>
<protein>
    <submittedName>
        <fullName evidence="1">Uncharacterized protein</fullName>
    </submittedName>
</protein>
<name>A0A4R3NFI9_9HYPH</name>
<dbReference type="EMBL" id="SMAR01000051">
    <property type="protein sequence ID" value="TCT29617.1"/>
    <property type="molecule type" value="Genomic_DNA"/>
</dbReference>
<dbReference type="Proteomes" id="UP000295097">
    <property type="component" value="Unassembled WGS sequence"/>
</dbReference>
<accession>A0A4R3NFI9</accession>
<evidence type="ECO:0000313" key="1">
    <source>
        <dbReference type="EMBL" id="TCT29617.1"/>
    </source>
</evidence>
<gene>
    <name evidence="1" type="ORF">EDC90_105114</name>
</gene>
<keyword evidence="2" id="KW-1185">Reference proteome</keyword>
<dbReference type="AlphaFoldDB" id="A0A4R3NFI9"/>